<sequence>MAVGQGHVNFIVSSPAALGDSSNVPKGCPSVYVGEIQKKRFVFPISYLNQPIFQDFLNQTEEEFGYYDHPMGDLTIPCRVDIFIEAISSSFFLFC</sequence>
<evidence type="ECO:0008006" key="4">
    <source>
        <dbReference type="Google" id="ProtNLM"/>
    </source>
</evidence>
<organism evidence="2 3">
    <name type="scientific">Populus trichocarpa</name>
    <name type="common">Western balsam poplar</name>
    <name type="synonym">Populus balsamifera subsp. trichocarpa</name>
    <dbReference type="NCBI Taxonomy" id="3694"/>
    <lineage>
        <taxon>Eukaryota</taxon>
        <taxon>Viridiplantae</taxon>
        <taxon>Streptophyta</taxon>
        <taxon>Embryophyta</taxon>
        <taxon>Tracheophyta</taxon>
        <taxon>Spermatophyta</taxon>
        <taxon>Magnoliopsida</taxon>
        <taxon>eudicotyledons</taxon>
        <taxon>Gunneridae</taxon>
        <taxon>Pentapetalae</taxon>
        <taxon>rosids</taxon>
        <taxon>fabids</taxon>
        <taxon>Malpighiales</taxon>
        <taxon>Salicaceae</taxon>
        <taxon>Saliceae</taxon>
        <taxon>Populus</taxon>
    </lineage>
</organism>
<reference evidence="2 3" key="1">
    <citation type="journal article" date="2006" name="Science">
        <title>The genome of black cottonwood, Populus trichocarpa (Torr. &amp; Gray).</title>
        <authorList>
            <person name="Tuskan G.A."/>
            <person name="Difazio S."/>
            <person name="Jansson S."/>
            <person name="Bohlmann J."/>
            <person name="Grigoriev I."/>
            <person name="Hellsten U."/>
            <person name="Putnam N."/>
            <person name="Ralph S."/>
            <person name="Rombauts S."/>
            <person name="Salamov A."/>
            <person name="Schein J."/>
            <person name="Sterck L."/>
            <person name="Aerts A."/>
            <person name="Bhalerao R.R."/>
            <person name="Bhalerao R.P."/>
            <person name="Blaudez D."/>
            <person name="Boerjan W."/>
            <person name="Brun A."/>
            <person name="Brunner A."/>
            <person name="Busov V."/>
            <person name="Campbell M."/>
            <person name="Carlson J."/>
            <person name="Chalot M."/>
            <person name="Chapman J."/>
            <person name="Chen G.L."/>
            <person name="Cooper D."/>
            <person name="Coutinho P.M."/>
            <person name="Couturier J."/>
            <person name="Covert S."/>
            <person name="Cronk Q."/>
            <person name="Cunningham R."/>
            <person name="Davis J."/>
            <person name="Degroeve S."/>
            <person name="Dejardin A."/>
            <person name="Depamphilis C."/>
            <person name="Detter J."/>
            <person name="Dirks B."/>
            <person name="Dubchak I."/>
            <person name="Duplessis S."/>
            <person name="Ehlting J."/>
            <person name="Ellis B."/>
            <person name="Gendler K."/>
            <person name="Goodstein D."/>
            <person name="Gribskov M."/>
            <person name="Grimwood J."/>
            <person name="Groover A."/>
            <person name="Gunter L."/>
            <person name="Hamberger B."/>
            <person name="Heinze B."/>
            <person name="Helariutta Y."/>
            <person name="Henrissat B."/>
            <person name="Holligan D."/>
            <person name="Holt R."/>
            <person name="Huang W."/>
            <person name="Islam-Faridi N."/>
            <person name="Jones S."/>
            <person name="Jones-Rhoades M."/>
            <person name="Jorgensen R."/>
            <person name="Joshi C."/>
            <person name="Kangasjarvi J."/>
            <person name="Karlsson J."/>
            <person name="Kelleher C."/>
            <person name="Kirkpatrick R."/>
            <person name="Kirst M."/>
            <person name="Kohler A."/>
            <person name="Kalluri U."/>
            <person name="Larimer F."/>
            <person name="Leebens-Mack J."/>
            <person name="Leple J.C."/>
            <person name="Locascio P."/>
            <person name="Lou Y."/>
            <person name="Lucas S."/>
            <person name="Martin F."/>
            <person name="Montanini B."/>
            <person name="Napoli C."/>
            <person name="Nelson D.R."/>
            <person name="Nelson C."/>
            <person name="Nieminen K."/>
            <person name="Nilsson O."/>
            <person name="Pereda V."/>
            <person name="Peter G."/>
            <person name="Philippe R."/>
            <person name="Pilate G."/>
            <person name="Poliakov A."/>
            <person name="Razumovskaya J."/>
            <person name="Richardson P."/>
            <person name="Rinaldi C."/>
            <person name="Ritland K."/>
            <person name="Rouze P."/>
            <person name="Ryaboy D."/>
            <person name="Schmutz J."/>
            <person name="Schrader J."/>
            <person name="Segerman B."/>
            <person name="Shin H."/>
            <person name="Siddiqui A."/>
            <person name="Sterky F."/>
            <person name="Terry A."/>
            <person name="Tsai C.J."/>
            <person name="Uberbacher E."/>
            <person name="Unneberg P."/>
            <person name="Vahala J."/>
            <person name="Wall K."/>
            <person name="Wessler S."/>
            <person name="Yang G."/>
            <person name="Yin T."/>
            <person name="Douglas C."/>
            <person name="Marra M."/>
            <person name="Sandberg G."/>
            <person name="Van de Peer Y."/>
            <person name="Rokhsar D."/>
        </authorList>
    </citation>
    <scope>NUCLEOTIDE SEQUENCE [LARGE SCALE GENOMIC DNA]</scope>
    <source>
        <strain evidence="3">cv. Nisqually</strain>
    </source>
</reference>
<evidence type="ECO:0000256" key="1">
    <source>
        <dbReference type="ARBA" id="ARBA00006974"/>
    </source>
</evidence>
<gene>
    <name evidence="2" type="ORF">POPTR_009G127000</name>
</gene>
<dbReference type="Pfam" id="PF02519">
    <property type="entry name" value="Auxin_inducible"/>
    <property type="match status" value="1"/>
</dbReference>
<dbReference type="Proteomes" id="UP000006729">
    <property type="component" value="Chromosome 9"/>
</dbReference>
<dbReference type="GO" id="GO:0009733">
    <property type="term" value="P:response to auxin"/>
    <property type="evidence" value="ECO:0007669"/>
    <property type="project" value="InterPro"/>
</dbReference>
<name>A0A2K1Z719_POPTR</name>
<dbReference type="STRING" id="3694.A0A2K1Z719"/>
<accession>A0A2K1Z719</accession>
<evidence type="ECO:0000313" key="2">
    <source>
        <dbReference type="EMBL" id="PNT21075.1"/>
    </source>
</evidence>
<evidence type="ECO:0000313" key="3">
    <source>
        <dbReference type="Proteomes" id="UP000006729"/>
    </source>
</evidence>
<protein>
    <recommendedName>
        <fullName evidence="4">Auxin-responsive family protein</fullName>
    </recommendedName>
</protein>
<proteinExistence type="inferred from homology"/>
<dbReference type="PANTHER" id="PTHR31929">
    <property type="entry name" value="SAUR-LIKE AUXIN-RESPONSIVE PROTEIN FAMILY-RELATED"/>
    <property type="match status" value="1"/>
</dbReference>
<keyword evidence="3" id="KW-1185">Reference proteome</keyword>
<dbReference type="InParanoid" id="A0A2K1Z719"/>
<dbReference type="EMBL" id="CM009298">
    <property type="protein sequence ID" value="PNT21075.1"/>
    <property type="molecule type" value="Genomic_DNA"/>
</dbReference>
<dbReference type="InterPro" id="IPR003676">
    <property type="entry name" value="SAUR_fam"/>
</dbReference>
<comment type="similarity">
    <text evidence="1">Belongs to the ARG7 family.</text>
</comment>
<dbReference type="AlphaFoldDB" id="A0A2K1Z719"/>